<comment type="caution">
    <text evidence="3">The sequence shown here is derived from an EMBL/GenBank/DDBJ whole genome shotgun (WGS) entry which is preliminary data.</text>
</comment>
<evidence type="ECO:0000313" key="4">
    <source>
        <dbReference type="Proteomes" id="UP000238163"/>
    </source>
</evidence>
<dbReference type="Pfam" id="PF02120">
    <property type="entry name" value="Flg_hook"/>
    <property type="match status" value="1"/>
</dbReference>
<feature type="region of interest" description="Disordered" evidence="1">
    <location>
        <begin position="1"/>
        <end position="25"/>
    </location>
</feature>
<feature type="compositionally biased region" description="Basic and acidic residues" evidence="1">
    <location>
        <begin position="51"/>
        <end position="62"/>
    </location>
</feature>
<protein>
    <recommendedName>
        <fullName evidence="2">Flagellar hook-length control protein-like C-terminal domain-containing protein</fullName>
    </recommendedName>
</protein>
<evidence type="ECO:0000256" key="1">
    <source>
        <dbReference type="SAM" id="MobiDB-lite"/>
    </source>
</evidence>
<dbReference type="PANTHER" id="PTHR37533">
    <property type="entry name" value="FLAGELLAR HOOK-LENGTH CONTROL PROTEIN"/>
    <property type="match status" value="1"/>
</dbReference>
<feature type="region of interest" description="Disordered" evidence="1">
    <location>
        <begin position="203"/>
        <end position="225"/>
    </location>
</feature>
<feature type="domain" description="Flagellar hook-length control protein-like C-terminal" evidence="2">
    <location>
        <begin position="469"/>
        <end position="552"/>
    </location>
</feature>
<dbReference type="Proteomes" id="UP000238163">
    <property type="component" value="Unassembled WGS sequence"/>
</dbReference>
<dbReference type="InterPro" id="IPR021136">
    <property type="entry name" value="Flagellar_hook_control-like_C"/>
</dbReference>
<dbReference type="CDD" id="cd17470">
    <property type="entry name" value="T3SS_Flik_C"/>
    <property type="match status" value="1"/>
</dbReference>
<proteinExistence type="predicted"/>
<dbReference type="InterPro" id="IPR038610">
    <property type="entry name" value="FliK-like_C_sf"/>
</dbReference>
<feature type="compositionally biased region" description="Polar residues" evidence="1">
    <location>
        <begin position="89"/>
        <end position="106"/>
    </location>
</feature>
<dbReference type="PANTHER" id="PTHR37533:SF2">
    <property type="entry name" value="FLAGELLAR HOOK-LENGTH CONTROL PROTEIN"/>
    <property type="match status" value="1"/>
</dbReference>
<gene>
    <name evidence="3" type="ORF">COR51_17355</name>
</gene>
<name>A0ABX5DCT9_9VIBR</name>
<dbReference type="RefSeq" id="WP_096442428.1">
    <property type="nucleotide sequence ID" value="NZ_NWTN01000012.1"/>
</dbReference>
<feature type="region of interest" description="Disordered" evidence="1">
    <location>
        <begin position="539"/>
        <end position="581"/>
    </location>
</feature>
<feature type="region of interest" description="Disordered" evidence="1">
    <location>
        <begin position="249"/>
        <end position="312"/>
    </location>
</feature>
<feature type="compositionally biased region" description="Low complexity" evidence="1">
    <location>
        <begin position="544"/>
        <end position="568"/>
    </location>
</feature>
<organism evidence="3 4">
    <name type="scientific">Vibrio mediterranei</name>
    <dbReference type="NCBI Taxonomy" id="689"/>
    <lineage>
        <taxon>Bacteria</taxon>
        <taxon>Pseudomonadati</taxon>
        <taxon>Pseudomonadota</taxon>
        <taxon>Gammaproteobacteria</taxon>
        <taxon>Vibrionales</taxon>
        <taxon>Vibrionaceae</taxon>
        <taxon>Vibrio</taxon>
    </lineage>
</organism>
<dbReference type="Gene3D" id="3.30.750.140">
    <property type="match status" value="1"/>
</dbReference>
<evidence type="ECO:0000313" key="3">
    <source>
        <dbReference type="EMBL" id="PRQ66436.1"/>
    </source>
</evidence>
<dbReference type="InterPro" id="IPR052563">
    <property type="entry name" value="FliK"/>
</dbReference>
<keyword evidence="4" id="KW-1185">Reference proteome</keyword>
<feature type="compositionally biased region" description="Polar residues" evidence="1">
    <location>
        <begin position="212"/>
        <end position="224"/>
    </location>
</feature>
<evidence type="ECO:0000259" key="2">
    <source>
        <dbReference type="Pfam" id="PF02120"/>
    </source>
</evidence>
<dbReference type="EMBL" id="NWTN01000012">
    <property type="protein sequence ID" value="PRQ66436.1"/>
    <property type="molecule type" value="Genomic_DNA"/>
</dbReference>
<reference evidence="3 4" key="1">
    <citation type="submission" date="2018-03" db="EMBL/GenBank/DDBJ databases">
        <title>Genetic Diversity and Phenotypic Plasticity of AHL Mediated Quorum Sensing in Environmental Strains of Vibrio mediterranei.</title>
        <authorList>
            <person name="Lantoine F."/>
            <person name="Vouve F."/>
        </authorList>
    </citation>
    <scope>NUCLEOTIDE SEQUENCE [LARGE SCALE GENOMIC DNA]</scope>
    <source>
        <strain evidence="3 4">17LN0615E</strain>
    </source>
</reference>
<feature type="region of interest" description="Disordered" evidence="1">
    <location>
        <begin position="42"/>
        <end position="152"/>
    </location>
</feature>
<feature type="compositionally biased region" description="Acidic residues" evidence="1">
    <location>
        <begin position="72"/>
        <end position="81"/>
    </location>
</feature>
<sequence>MSLAITNNSISATPNAKSSDKTTLVDSVDNAEEQGFFDKLKSAIYSENTEENQKVEGKKSGEKMTSSSTDVLLEDGAEVSDEVGKAAETTKSSQATSTAVNSQANVEDTEGTEEKSVKKMAATSGVIAVSDETLRPDSQGSSVEAKKTVSDSAELLNRLDESNSALKPKSTSVESQDEAKLAGTAILGAATVNAQIPQKMSQVDGHAASMSGDGSSIDKQSKNTVAADGAVNDATEEVGVVASSMVLSASQGNPSQNGTAHQNSTQGSASLSGNSLEGSNKSMAVAAGTTTHLASGQEAKATTVDGDTKAGTQNQIAWSKPDVEQGSKLDAKTLAATAFTADKLHSSTSQSAAMATPAAQATAVPIHSATQAGSEVAMTASVLAANAAATNHNANNPSLTASNVSLAGVQKQKGAANLGQANDAPAGITHAAAAGVTANQLRAEQSQAPTNVQSPLVLTKENASDQVAERVQMMMAKNLKHVDIRLDPPDLGRMQIRMSLNNDSATVHFTVQNQQTRDMVDQAMPRLREMLSQQGIQLADSSVQQQNQGQQQRHASHESSGSGSQSRGESNHGFDDSEESVSLNVNVANKIDGISYYA</sequence>
<feature type="compositionally biased region" description="Polar residues" evidence="1">
    <location>
        <begin position="249"/>
        <end position="294"/>
    </location>
</feature>
<accession>A0ABX5DCT9</accession>